<dbReference type="Pfam" id="PF00799">
    <property type="entry name" value="Gemini_AL1"/>
    <property type="match status" value="1"/>
</dbReference>
<dbReference type="GO" id="GO:0004519">
    <property type="term" value="F:endonuclease activity"/>
    <property type="evidence" value="ECO:0007669"/>
    <property type="project" value="UniProtKB-KW"/>
</dbReference>
<evidence type="ECO:0000256" key="1">
    <source>
        <dbReference type="ARBA" id="ARBA00004147"/>
    </source>
</evidence>
<evidence type="ECO:0000313" key="14">
    <source>
        <dbReference type="EMBL" id="QJB18566.1"/>
    </source>
</evidence>
<dbReference type="EMBL" id="MT309824">
    <property type="protein sequence ID" value="QJB18566.1"/>
    <property type="molecule type" value="Genomic_DNA"/>
</dbReference>
<evidence type="ECO:0000256" key="8">
    <source>
        <dbReference type="ARBA" id="ARBA00022741"/>
    </source>
</evidence>
<evidence type="ECO:0000256" key="4">
    <source>
        <dbReference type="ARBA" id="ARBA00022695"/>
    </source>
</evidence>
<dbReference type="GO" id="GO:0016779">
    <property type="term" value="F:nucleotidyltransferase activity"/>
    <property type="evidence" value="ECO:0007669"/>
    <property type="project" value="UniProtKB-KW"/>
</dbReference>
<evidence type="ECO:0000256" key="2">
    <source>
        <dbReference type="ARBA" id="ARBA00022562"/>
    </source>
</evidence>
<dbReference type="PRINTS" id="PR00228">
    <property type="entry name" value="GEMCOATCLVL1"/>
</dbReference>
<dbReference type="Gene3D" id="3.40.1310.20">
    <property type="match status" value="1"/>
</dbReference>
<keyword evidence="10" id="KW-0378">Hydrolase</keyword>
<evidence type="ECO:0000259" key="13">
    <source>
        <dbReference type="PROSITE" id="PS52020"/>
    </source>
</evidence>
<keyword evidence="5" id="KW-0235">DNA replication</keyword>
<dbReference type="EMBL" id="MT309881">
    <property type="protein sequence ID" value="QJB18676.1"/>
    <property type="molecule type" value="Genomic_DNA"/>
</dbReference>
<evidence type="ECO:0000256" key="11">
    <source>
        <dbReference type="ARBA" id="ARBA00023124"/>
    </source>
</evidence>
<keyword evidence="2" id="KW-1048">Host nucleus</keyword>
<evidence type="ECO:0000256" key="12">
    <source>
        <dbReference type="ARBA" id="ARBA00023125"/>
    </source>
</evidence>
<evidence type="ECO:0000256" key="10">
    <source>
        <dbReference type="ARBA" id="ARBA00022801"/>
    </source>
</evidence>
<keyword evidence="11" id="KW-0190">Covalent protein-DNA linkage</keyword>
<keyword evidence="8" id="KW-0547">Nucleotide-binding</keyword>
<dbReference type="GO" id="GO:0000166">
    <property type="term" value="F:nucleotide binding"/>
    <property type="evidence" value="ECO:0007669"/>
    <property type="project" value="UniProtKB-KW"/>
</dbReference>
<reference evidence="14" key="1">
    <citation type="submission" date="2020-04" db="EMBL/GenBank/DDBJ databases">
        <title>Genomes of microviruses in a sewage oxidation pond.</title>
        <authorList>
            <person name="Schreck J."/>
            <person name="Kraberger S."/>
            <person name="Scotch M."/>
            <person name="Halden R.U."/>
            <person name="Varsani A."/>
        </authorList>
    </citation>
    <scope>NUCLEOTIDE SEQUENCE</scope>
    <source>
        <strain evidence="15">6433_290</strain>
        <strain evidence="14">6538_315</strain>
    </source>
</reference>
<evidence type="ECO:0000313" key="15">
    <source>
        <dbReference type="EMBL" id="QJB18676.1"/>
    </source>
</evidence>
<dbReference type="GO" id="GO:0006260">
    <property type="term" value="P:DNA replication"/>
    <property type="evidence" value="ECO:0007669"/>
    <property type="project" value="UniProtKB-KW"/>
</dbReference>
<feature type="domain" description="CRESS-DNA virus Rep endonuclease" evidence="13">
    <location>
        <begin position="6"/>
        <end position="113"/>
    </location>
</feature>
<dbReference type="SUPFAM" id="SSF55464">
    <property type="entry name" value="Origin of replication-binding domain, RBD-like"/>
    <property type="match status" value="1"/>
</dbReference>
<dbReference type="GO" id="GO:0003677">
    <property type="term" value="F:DNA binding"/>
    <property type="evidence" value="ECO:0007669"/>
    <property type="project" value="UniProtKB-KW"/>
</dbReference>
<name>A0A858NFV0_9VIRU</name>
<evidence type="ECO:0000256" key="5">
    <source>
        <dbReference type="ARBA" id="ARBA00022705"/>
    </source>
</evidence>
<dbReference type="GO" id="GO:0046872">
    <property type="term" value="F:metal ion binding"/>
    <property type="evidence" value="ECO:0007669"/>
    <property type="project" value="UniProtKB-KW"/>
</dbReference>
<dbReference type="GO" id="GO:0016787">
    <property type="term" value="F:hydrolase activity"/>
    <property type="evidence" value="ECO:0007669"/>
    <property type="project" value="UniProtKB-KW"/>
</dbReference>
<proteinExistence type="predicted"/>
<evidence type="ECO:0000256" key="7">
    <source>
        <dbReference type="ARBA" id="ARBA00022723"/>
    </source>
</evidence>
<dbReference type="GO" id="GO:0005198">
    <property type="term" value="F:structural molecule activity"/>
    <property type="evidence" value="ECO:0007669"/>
    <property type="project" value="InterPro"/>
</dbReference>
<dbReference type="InterPro" id="IPR049912">
    <property type="entry name" value="CRESS_DNA_REP"/>
</dbReference>
<keyword evidence="12" id="KW-0238">DNA-binding</keyword>
<accession>A0A858NFV0</accession>
<dbReference type="GO" id="GO:0042025">
    <property type="term" value="C:host cell nucleus"/>
    <property type="evidence" value="ECO:0007669"/>
    <property type="project" value="UniProtKB-SubCell"/>
</dbReference>
<keyword evidence="7" id="KW-0479">Metal-binding</keyword>
<comment type="subcellular location">
    <subcellularLocation>
        <location evidence="1">Host nucleus</location>
    </subcellularLocation>
</comment>
<evidence type="ECO:0000256" key="3">
    <source>
        <dbReference type="ARBA" id="ARBA00022679"/>
    </source>
</evidence>
<evidence type="ECO:0000256" key="9">
    <source>
        <dbReference type="ARBA" id="ARBA00022759"/>
    </source>
</evidence>
<sequence>MPNPFTINAQYVLLTYAQCDGLSSGAIVGVIEGLQGQCIIGRERHEDNGLHYHVFCDFGRKFRSRKTDVFDVDGFHPNIVPSKGTPWKGWDYAVKDGDTVGGTLVRPREGGVRNGGTHDKWTEITSAECREEFWRLVHSLDPKSAACSFSQLSKYCDWKYAVPEPVYQSPAGIGFDGGEVDGRHDWLLQSGIGSEQSFLGRCLSICLYGVSRTGKTLWARSLGKHIYCVGLVSGDECLKAPDVEYAIFDDIRGGIKFFPSFKEWLGCQAWVTVKCLYREPKLVKWGKPSIWLANTDPRDDMLQADREWMEANCIFVAVDSPIFHANTP</sequence>
<keyword evidence="6" id="KW-0540">Nuclease</keyword>
<keyword evidence="4" id="KW-0548">Nucleotidyltransferase</keyword>
<keyword evidence="9" id="KW-0255">Endonuclease</keyword>
<organism evidence="14">
    <name type="scientific">Genomoviridae sp</name>
    <dbReference type="NCBI Taxonomy" id="2202565"/>
    <lineage>
        <taxon>Viruses</taxon>
        <taxon>Monodnaviria</taxon>
        <taxon>Shotokuvirae</taxon>
        <taxon>Cressdnaviricota</taxon>
        <taxon>Repensiviricetes</taxon>
        <taxon>Geplafuvirales</taxon>
        <taxon>Genomoviridae</taxon>
    </lineage>
</organism>
<evidence type="ECO:0000256" key="6">
    <source>
        <dbReference type="ARBA" id="ARBA00022722"/>
    </source>
</evidence>
<keyword evidence="3" id="KW-0808">Transferase</keyword>
<dbReference type="PROSITE" id="PS52020">
    <property type="entry name" value="CRESS_DNA_REP"/>
    <property type="match status" value="1"/>
</dbReference>
<protein>
    <submittedName>
        <fullName evidence="14">Replication-associated protein</fullName>
    </submittedName>
</protein>
<dbReference type="InterPro" id="IPR001301">
    <property type="entry name" value="Gemini_AL1_CLV"/>
</dbReference>